<accession>A0ABQ7DCW1</accession>
<proteinExistence type="predicted"/>
<gene>
    <name evidence="2" type="ORF">DY000_02011076</name>
</gene>
<organism evidence="2 3">
    <name type="scientific">Brassica cretica</name>
    <name type="common">Mustard</name>
    <dbReference type="NCBI Taxonomy" id="69181"/>
    <lineage>
        <taxon>Eukaryota</taxon>
        <taxon>Viridiplantae</taxon>
        <taxon>Streptophyta</taxon>
        <taxon>Embryophyta</taxon>
        <taxon>Tracheophyta</taxon>
        <taxon>Spermatophyta</taxon>
        <taxon>Magnoliopsida</taxon>
        <taxon>eudicotyledons</taxon>
        <taxon>Gunneridae</taxon>
        <taxon>Pentapetalae</taxon>
        <taxon>rosids</taxon>
        <taxon>malvids</taxon>
        <taxon>Brassicales</taxon>
        <taxon>Brassicaceae</taxon>
        <taxon>Brassiceae</taxon>
        <taxon>Brassica</taxon>
    </lineage>
</organism>
<dbReference type="InterPro" id="IPR031121">
    <property type="entry name" value="RIK/BLOM7"/>
</dbReference>
<reference evidence="2 3" key="1">
    <citation type="journal article" date="2020" name="BMC Genomics">
        <title>Intraspecific diversification of the crop wild relative Brassica cretica Lam. using demographic model selection.</title>
        <authorList>
            <person name="Kioukis A."/>
            <person name="Michalopoulou V.A."/>
            <person name="Briers L."/>
            <person name="Pirintsos S."/>
            <person name="Studholme D.J."/>
            <person name="Pavlidis P."/>
            <person name="Sarris P.F."/>
        </authorList>
    </citation>
    <scope>NUCLEOTIDE SEQUENCE [LARGE SCALE GENOMIC DNA]</scope>
    <source>
        <strain evidence="3">cv. PFS-1207/04</strain>
    </source>
</reference>
<protein>
    <submittedName>
        <fullName evidence="2">Uncharacterized protein</fullName>
    </submittedName>
</protein>
<dbReference type="InterPro" id="IPR036612">
    <property type="entry name" value="KH_dom_type_1_sf"/>
</dbReference>
<dbReference type="PANTHER" id="PTHR15744">
    <property type="entry name" value="BLOM7"/>
    <property type="match status" value="1"/>
</dbReference>
<dbReference type="Gene3D" id="3.30.1370.10">
    <property type="entry name" value="K Homology domain, type 1"/>
    <property type="match status" value="1"/>
</dbReference>
<dbReference type="Proteomes" id="UP000266723">
    <property type="component" value="Unassembled WGS sequence"/>
</dbReference>
<evidence type="ECO:0000256" key="1">
    <source>
        <dbReference type="SAM" id="MobiDB-lite"/>
    </source>
</evidence>
<feature type="region of interest" description="Disordered" evidence="1">
    <location>
        <begin position="1"/>
        <end position="30"/>
    </location>
</feature>
<comment type="caution">
    <text evidence="2">The sequence shown here is derived from an EMBL/GenBank/DDBJ whole genome shotgun (WGS) entry which is preliminary data.</text>
</comment>
<name>A0ABQ7DCW1_BRACR</name>
<sequence length="132" mass="14397">MTGEDDEACRASPIESAITNDDASRPIQSRKRNWDQLVAVDRAAAIIEETMRQKPNAQQPLHLLLSSRNPKSIDDAKRLAENLMDTISVESEASRFIFQSVTLQPVAGGTSYSGYAGIYPRSHSTATSCSSP</sequence>
<dbReference type="EMBL" id="QGKV02000759">
    <property type="protein sequence ID" value="KAF3568920.1"/>
    <property type="molecule type" value="Genomic_DNA"/>
</dbReference>
<evidence type="ECO:0000313" key="2">
    <source>
        <dbReference type="EMBL" id="KAF3568920.1"/>
    </source>
</evidence>
<dbReference type="PANTHER" id="PTHR15744:SF0">
    <property type="entry name" value="KH HOMOLOGY DOMAIN-CONTAINING PROTEIN 4"/>
    <property type="match status" value="1"/>
</dbReference>
<evidence type="ECO:0000313" key="3">
    <source>
        <dbReference type="Proteomes" id="UP000266723"/>
    </source>
</evidence>
<keyword evidence="3" id="KW-1185">Reference proteome</keyword>